<dbReference type="GO" id="GO:0006086">
    <property type="term" value="P:pyruvate decarboxylation to acetyl-CoA"/>
    <property type="evidence" value="ECO:0007669"/>
    <property type="project" value="InterPro"/>
</dbReference>
<dbReference type="Gene3D" id="3.30.559.10">
    <property type="entry name" value="Chloramphenicol acetyltransferase-like domain"/>
    <property type="match status" value="1"/>
</dbReference>
<dbReference type="Gene3D" id="4.10.320.10">
    <property type="entry name" value="E3-binding domain"/>
    <property type="match status" value="1"/>
</dbReference>
<evidence type="ECO:0000259" key="10">
    <source>
        <dbReference type="PROSITE" id="PS50968"/>
    </source>
</evidence>
<dbReference type="InterPro" id="IPR023213">
    <property type="entry name" value="CAT-like_dom_sf"/>
</dbReference>
<comment type="similarity">
    <text evidence="1 8">Belongs to the 2-oxoacid dehydrogenase family.</text>
</comment>
<dbReference type="Pfam" id="PF02817">
    <property type="entry name" value="E3_binding"/>
    <property type="match status" value="1"/>
</dbReference>
<keyword evidence="3 8" id="KW-0808">Transferase</keyword>
<dbReference type="InterPro" id="IPR011053">
    <property type="entry name" value="Single_hybrid_motif"/>
</dbReference>
<dbReference type="Gene3D" id="2.40.50.100">
    <property type="match status" value="1"/>
</dbReference>
<dbReference type="AlphaFoldDB" id="A0A4Z0NPD5"/>
<feature type="region of interest" description="Disordered" evidence="9">
    <location>
        <begin position="84"/>
        <end position="157"/>
    </location>
</feature>
<dbReference type="InterPro" id="IPR001078">
    <property type="entry name" value="2-oxoacid_DH_actylTfrase"/>
</dbReference>
<keyword evidence="13" id="KW-1185">Reference proteome</keyword>
<dbReference type="InterPro" id="IPR004167">
    <property type="entry name" value="PSBD"/>
</dbReference>
<evidence type="ECO:0000256" key="5">
    <source>
        <dbReference type="ARBA" id="ARBA00023315"/>
    </source>
</evidence>
<dbReference type="FunFam" id="3.30.559.10:FF:000003">
    <property type="entry name" value="Acetyltransferase component of pyruvate dehydrogenase complex"/>
    <property type="match status" value="1"/>
</dbReference>
<feature type="domain" description="Lipoyl-binding" evidence="10">
    <location>
        <begin position="2"/>
        <end position="78"/>
    </location>
</feature>
<evidence type="ECO:0000313" key="12">
    <source>
        <dbReference type="EMBL" id="TGD97971.1"/>
    </source>
</evidence>
<proteinExistence type="inferred from homology"/>
<protein>
    <recommendedName>
        <fullName evidence="8">Acetyltransferase component of pyruvate dehydrogenase complex</fullName>
        <ecNumber evidence="8">2.3.1.12</ecNumber>
    </recommendedName>
</protein>
<evidence type="ECO:0000256" key="2">
    <source>
        <dbReference type="ARBA" id="ARBA00011484"/>
    </source>
</evidence>
<dbReference type="GO" id="GO:0045254">
    <property type="term" value="C:pyruvate dehydrogenase complex"/>
    <property type="evidence" value="ECO:0007669"/>
    <property type="project" value="UniProtKB-UniRule"/>
</dbReference>
<dbReference type="InterPro" id="IPR006257">
    <property type="entry name" value="LAT1"/>
</dbReference>
<feature type="region of interest" description="Disordered" evidence="9">
    <location>
        <begin position="198"/>
        <end position="233"/>
    </location>
</feature>
<dbReference type="SUPFAM" id="SSF51230">
    <property type="entry name" value="Single hybrid motif"/>
    <property type="match status" value="1"/>
</dbReference>
<dbReference type="InterPro" id="IPR000089">
    <property type="entry name" value="Biotin_lipoyl"/>
</dbReference>
<dbReference type="EC" id="2.3.1.12" evidence="8"/>
<keyword evidence="5 8" id="KW-0012">Acyltransferase</keyword>
<dbReference type="PANTHER" id="PTHR23151">
    <property type="entry name" value="DIHYDROLIPOAMIDE ACETYL/SUCCINYL-TRANSFERASE-RELATED"/>
    <property type="match status" value="1"/>
</dbReference>
<dbReference type="RefSeq" id="WP_135416321.1">
    <property type="nucleotide sequence ID" value="NZ_SRLB01000012.1"/>
</dbReference>
<dbReference type="NCBIfam" id="TIGR01349">
    <property type="entry name" value="PDHac_trf_mito"/>
    <property type="match status" value="1"/>
</dbReference>
<evidence type="ECO:0000313" key="13">
    <source>
        <dbReference type="Proteomes" id="UP000297535"/>
    </source>
</evidence>
<keyword evidence="12" id="KW-0670">Pyruvate</keyword>
<feature type="compositionally biased region" description="Basic and acidic residues" evidence="9">
    <location>
        <begin position="99"/>
        <end position="110"/>
    </location>
</feature>
<dbReference type="GO" id="GO:0004742">
    <property type="term" value="F:dihydrolipoyllysine-residue acetyltransferase activity"/>
    <property type="evidence" value="ECO:0007669"/>
    <property type="project" value="UniProtKB-UniRule"/>
</dbReference>
<evidence type="ECO:0000256" key="4">
    <source>
        <dbReference type="ARBA" id="ARBA00022823"/>
    </source>
</evidence>
<feature type="domain" description="Peripheral subunit-binding (PSBD)" evidence="11">
    <location>
        <begin position="159"/>
        <end position="196"/>
    </location>
</feature>
<dbReference type="SUPFAM" id="SSF47005">
    <property type="entry name" value="Peripheral subunit-binding domain of 2-oxo acid dehydrogenase complex"/>
    <property type="match status" value="1"/>
</dbReference>
<organism evidence="12 13">
    <name type="scientific">Methylobacterium nonmethylotrophicum</name>
    <dbReference type="NCBI Taxonomy" id="1141884"/>
    <lineage>
        <taxon>Bacteria</taxon>
        <taxon>Pseudomonadati</taxon>
        <taxon>Pseudomonadota</taxon>
        <taxon>Alphaproteobacteria</taxon>
        <taxon>Hyphomicrobiales</taxon>
        <taxon>Methylobacteriaceae</taxon>
        <taxon>Methylobacterium</taxon>
    </lineage>
</organism>
<gene>
    <name evidence="12" type="ORF">EU555_17580</name>
</gene>
<evidence type="ECO:0000256" key="3">
    <source>
        <dbReference type="ARBA" id="ARBA00022679"/>
    </source>
</evidence>
<reference evidence="12 13" key="1">
    <citation type="submission" date="2019-04" db="EMBL/GenBank/DDBJ databases">
        <authorList>
            <person name="Feng G."/>
            <person name="Zhu H."/>
        </authorList>
    </citation>
    <scope>NUCLEOTIDE SEQUENCE [LARGE SCALE GENOMIC DNA]</scope>
    <source>
        <strain evidence="12 13">6HR-1</strain>
    </source>
</reference>
<dbReference type="InterPro" id="IPR003016">
    <property type="entry name" value="2-oxoA_DH_lipoyl-BS"/>
</dbReference>
<accession>A0A4Z0NPD5</accession>
<comment type="function">
    <text evidence="6">The pyruvate dehydrogenase complex catalyzes the overall conversion of pyruvate to acetyl-CoA and CO(2). It contains multiple copies of three enzymatic components: pyruvate dehydrogenase (E1), dihydrolipoamide acetyltransferase (E2) and lipoamide dehydrogenase (E3).</text>
</comment>
<dbReference type="OrthoDB" id="9805770at2"/>
<evidence type="ECO:0000256" key="8">
    <source>
        <dbReference type="RuleBase" id="RU361137"/>
    </source>
</evidence>
<dbReference type="InterPro" id="IPR036625">
    <property type="entry name" value="E3-bd_dom_sf"/>
</dbReference>
<dbReference type="PROSITE" id="PS00189">
    <property type="entry name" value="LIPOYL"/>
    <property type="match status" value="1"/>
</dbReference>
<dbReference type="PROSITE" id="PS50968">
    <property type="entry name" value="BIOTINYL_LIPOYL"/>
    <property type="match status" value="1"/>
</dbReference>
<dbReference type="CDD" id="cd06849">
    <property type="entry name" value="lipoyl_domain"/>
    <property type="match status" value="1"/>
</dbReference>
<evidence type="ECO:0000256" key="6">
    <source>
        <dbReference type="ARBA" id="ARBA00025211"/>
    </source>
</evidence>
<dbReference type="Proteomes" id="UP000297535">
    <property type="component" value="Unassembled WGS sequence"/>
</dbReference>
<evidence type="ECO:0000256" key="7">
    <source>
        <dbReference type="ARBA" id="ARBA00048370"/>
    </source>
</evidence>
<dbReference type="Pfam" id="PF00364">
    <property type="entry name" value="Biotin_lipoyl"/>
    <property type="match status" value="1"/>
</dbReference>
<evidence type="ECO:0000259" key="11">
    <source>
        <dbReference type="PROSITE" id="PS51826"/>
    </source>
</evidence>
<dbReference type="Pfam" id="PF00198">
    <property type="entry name" value="2-oxoacid_dh"/>
    <property type="match status" value="1"/>
</dbReference>
<name>A0A4Z0NPD5_9HYPH</name>
<comment type="caution">
    <text evidence="12">The sequence shown here is derived from an EMBL/GenBank/DDBJ whole genome shotgun (WGS) entry which is preliminary data.</text>
</comment>
<dbReference type="InterPro" id="IPR045257">
    <property type="entry name" value="E2/Pdx1"/>
</dbReference>
<dbReference type="SUPFAM" id="SSF52777">
    <property type="entry name" value="CoA-dependent acyltransferases"/>
    <property type="match status" value="1"/>
</dbReference>
<comment type="cofactor">
    <cofactor evidence="8">
        <name>(R)-lipoate</name>
        <dbReference type="ChEBI" id="CHEBI:83088"/>
    </cofactor>
    <text evidence="8">Binds 1 lipoyl cofactor covalently.</text>
</comment>
<comment type="catalytic activity">
    <reaction evidence="7 8">
        <text>N(6)-[(R)-dihydrolipoyl]-L-lysyl-[protein] + acetyl-CoA = N(6)-[(R)-S(8)-acetyldihydrolipoyl]-L-lysyl-[protein] + CoA</text>
        <dbReference type="Rhea" id="RHEA:17017"/>
        <dbReference type="Rhea" id="RHEA-COMP:10475"/>
        <dbReference type="Rhea" id="RHEA-COMP:10478"/>
        <dbReference type="ChEBI" id="CHEBI:57287"/>
        <dbReference type="ChEBI" id="CHEBI:57288"/>
        <dbReference type="ChEBI" id="CHEBI:83100"/>
        <dbReference type="ChEBI" id="CHEBI:83111"/>
        <dbReference type="EC" id="2.3.1.12"/>
    </reaction>
</comment>
<sequence>MPINVLMPALSPTMEKGNLAKWLKKEGDAIKSGDVLAEIETDKATMEVEAVDEGVLAKIVVPEGTADVPVNDLIALIAEEGEDPKSVQAGGNGQAKAEAPAKPEGGKAEGGKPQAPAGNETPGGGTMSYERVDTAPEGARPAAGQPNGAAPHSSGGRLFASPLARRIAKQEGLDLAAVTGSGPHGRIIERDVRAALEGGAARPAAQPAKAAHASGATLDTASPAKPAPAAGAALPPGLSAKQVMGMFEPGSYEEVPLDGMRKTIAKRLVESKQTVPHFYLSLDVELDALLSLREQVNAGATKGKDGKPAFKLSVNDFVIKALALALQRVPAANAVWAEDRILRFRHSDVGVAVAIEGGLFTPVIRKAEQKTLSTISAEMKDLAARARTKKLKPEEYQGGTTAVSNLGMFGIKSFGAVINPPHGTILAVGAGEARVVAKNGAPAVVQAMTVTLSCDHRVVDGALGAELLAAFKGLIESPMGMLV</sequence>
<evidence type="ECO:0000256" key="1">
    <source>
        <dbReference type="ARBA" id="ARBA00007317"/>
    </source>
</evidence>
<evidence type="ECO:0000256" key="9">
    <source>
        <dbReference type="SAM" id="MobiDB-lite"/>
    </source>
</evidence>
<dbReference type="EMBL" id="SRLB01000012">
    <property type="protein sequence ID" value="TGD97971.1"/>
    <property type="molecule type" value="Genomic_DNA"/>
</dbReference>
<dbReference type="FunFam" id="2.40.50.100:FF:000010">
    <property type="entry name" value="Acetyltransferase component of pyruvate dehydrogenase complex"/>
    <property type="match status" value="1"/>
</dbReference>
<keyword evidence="4 8" id="KW-0450">Lipoyl</keyword>
<dbReference type="PANTHER" id="PTHR23151:SF90">
    <property type="entry name" value="DIHYDROLIPOYLLYSINE-RESIDUE ACETYLTRANSFERASE COMPONENT OF PYRUVATE DEHYDROGENASE COMPLEX, MITOCHONDRIAL-RELATED"/>
    <property type="match status" value="1"/>
</dbReference>
<comment type="subunit">
    <text evidence="2">Forms a 24-polypeptide structural core with octahedral symmetry.</text>
</comment>
<dbReference type="PROSITE" id="PS51826">
    <property type="entry name" value="PSBD"/>
    <property type="match status" value="1"/>
</dbReference>